<keyword evidence="4" id="KW-0456">Lyase</keyword>
<dbReference type="KEGG" id="fku:FGKAn22_21100"/>
<dbReference type="Gene3D" id="3.90.1590.10">
    <property type="entry name" value="glutathione-dependent formaldehyde- activating enzyme (gfa)"/>
    <property type="match status" value="1"/>
</dbReference>
<dbReference type="PROSITE" id="PS51891">
    <property type="entry name" value="CENP_V_GFA"/>
    <property type="match status" value="1"/>
</dbReference>
<dbReference type="PANTHER" id="PTHR33337:SF40">
    <property type="entry name" value="CENP-V_GFA DOMAIN-CONTAINING PROTEIN-RELATED"/>
    <property type="match status" value="1"/>
</dbReference>
<dbReference type="GO" id="GO:0016846">
    <property type="term" value="F:carbon-sulfur lyase activity"/>
    <property type="evidence" value="ECO:0007669"/>
    <property type="project" value="InterPro"/>
</dbReference>
<protein>
    <submittedName>
        <fullName evidence="6">Aldehyde-activating protein</fullName>
    </submittedName>
</protein>
<dbReference type="Proteomes" id="UP001319121">
    <property type="component" value="Chromosome"/>
</dbReference>
<reference evidence="6 7" key="1">
    <citation type="submission" date="2019-03" db="EMBL/GenBank/DDBJ databases">
        <title>Complete genome sequence of Ferrigenium kumadai strain An22, a microaerophilic iron-oxidizing bacterium isolated from a paddy field soil.</title>
        <authorList>
            <person name="Watanabe T."/>
            <person name="Asakawa S."/>
        </authorList>
    </citation>
    <scope>NUCLEOTIDE SEQUENCE [LARGE SCALE GENOMIC DNA]</scope>
    <source>
        <strain evidence="6 7">An22</strain>
    </source>
</reference>
<dbReference type="SUPFAM" id="SSF51316">
    <property type="entry name" value="Mss4-like"/>
    <property type="match status" value="1"/>
</dbReference>
<dbReference type="GO" id="GO:0046872">
    <property type="term" value="F:metal ion binding"/>
    <property type="evidence" value="ECO:0007669"/>
    <property type="project" value="UniProtKB-KW"/>
</dbReference>
<dbReference type="PANTHER" id="PTHR33337">
    <property type="entry name" value="GFA DOMAIN-CONTAINING PROTEIN"/>
    <property type="match status" value="1"/>
</dbReference>
<evidence type="ECO:0000259" key="5">
    <source>
        <dbReference type="PROSITE" id="PS51891"/>
    </source>
</evidence>
<dbReference type="AlphaFoldDB" id="A0AAN1T0Z4"/>
<evidence type="ECO:0000256" key="1">
    <source>
        <dbReference type="ARBA" id="ARBA00005495"/>
    </source>
</evidence>
<keyword evidence="3" id="KW-0862">Zinc</keyword>
<organism evidence="6 7">
    <name type="scientific">Ferrigenium kumadai</name>
    <dbReference type="NCBI Taxonomy" id="1682490"/>
    <lineage>
        <taxon>Bacteria</taxon>
        <taxon>Pseudomonadati</taxon>
        <taxon>Pseudomonadota</taxon>
        <taxon>Betaproteobacteria</taxon>
        <taxon>Nitrosomonadales</taxon>
        <taxon>Gallionellaceae</taxon>
        <taxon>Ferrigenium</taxon>
    </lineage>
</organism>
<evidence type="ECO:0000313" key="7">
    <source>
        <dbReference type="Proteomes" id="UP001319121"/>
    </source>
</evidence>
<evidence type="ECO:0000256" key="3">
    <source>
        <dbReference type="ARBA" id="ARBA00022833"/>
    </source>
</evidence>
<dbReference type="InterPro" id="IPR011057">
    <property type="entry name" value="Mss4-like_sf"/>
</dbReference>
<evidence type="ECO:0000256" key="2">
    <source>
        <dbReference type="ARBA" id="ARBA00022723"/>
    </source>
</evidence>
<gene>
    <name evidence="6" type="ORF">FGKAn22_21100</name>
</gene>
<dbReference type="RefSeq" id="WP_212785658.1">
    <property type="nucleotide sequence ID" value="NZ_AP019536.1"/>
</dbReference>
<dbReference type="EMBL" id="AP019536">
    <property type="protein sequence ID" value="BBJ00418.1"/>
    <property type="molecule type" value="Genomic_DNA"/>
</dbReference>
<keyword evidence="2" id="KW-0479">Metal-binding</keyword>
<dbReference type="InterPro" id="IPR006913">
    <property type="entry name" value="CENP-V/GFA"/>
</dbReference>
<dbReference type="Pfam" id="PF04828">
    <property type="entry name" value="GFA"/>
    <property type="match status" value="1"/>
</dbReference>
<proteinExistence type="inferred from homology"/>
<sequence>MGILGSCFCNAVKYKLACAPKALVNCHCNFCRKHSGAAFSTYAVFPEAALEITEGNEAIAVFNPAEHAHKHFCKRCGTPLFNKNARYPGLCMVYLGGISSSLDMAPTANIYCESRLPWVNGIAEIRAFEQGIAKQT</sequence>
<keyword evidence="7" id="KW-1185">Reference proteome</keyword>
<feature type="domain" description="CENP-V/GFA" evidence="5">
    <location>
        <begin position="3"/>
        <end position="108"/>
    </location>
</feature>
<evidence type="ECO:0000256" key="4">
    <source>
        <dbReference type="ARBA" id="ARBA00023239"/>
    </source>
</evidence>
<comment type="similarity">
    <text evidence="1">Belongs to the Gfa family.</text>
</comment>
<evidence type="ECO:0000313" key="6">
    <source>
        <dbReference type="EMBL" id="BBJ00418.1"/>
    </source>
</evidence>
<accession>A0AAN1T0Z4</accession>
<name>A0AAN1T0Z4_9PROT</name>